<keyword evidence="5 6" id="KW-0949">S-adenosyl-L-methionine</keyword>
<comment type="function">
    <text evidence="6">Methylates ribosomal protein L11.</text>
</comment>
<proteinExistence type="inferred from homology"/>
<sequence>MNWSEIRIHTTREAVEPISNILYETGINGLVINDPADLNKERRSSFGEIYELNPADYPETGVYVTAYLPVNSDLQQSIKHIESAVQALPAYEVDTGKTQIEVLNEVNEENWANAWKKYYNPVNVSDTMTIVPTWEDYEPADHEIMIELDPGMAFGTGSHATTLLSLQAAECYIHTNDTVIDVGCGSGVLSIAAGLLGAGVVHALDLDDVAVKSTQINRDLNGLQDKIFAEQNDLLDQVDRQADTIIANILAEIIVTFIPDAWKNLKPGGYFITSGIIQDKQQMVEDGLKEAGFHLVGVSAMEDWIAIVAQKPQKESGA</sequence>
<evidence type="ECO:0000313" key="8">
    <source>
        <dbReference type="Proteomes" id="UP001596620"/>
    </source>
</evidence>
<feature type="binding site" evidence="6">
    <location>
        <position position="205"/>
    </location>
    <ligand>
        <name>S-adenosyl-L-methionine</name>
        <dbReference type="ChEBI" id="CHEBI:59789"/>
    </ligand>
</feature>
<evidence type="ECO:0000256" key="2">
    <source>
        <dbReference type="ARBA" id="ARBA00022490"/>
    </source>
</evidence>
<reference evidence="8" key="1">
    <citation type="journal article" date="2019" name="Int. J. Syst. Evol. Microbiol.">
        <title>The Global Catalogue of Microorganisms (GCM) 10K type strain sequencing project: providing services to taxonomists for standard genome sequencing and annotation.</title>
        <authorList>
            <consortium name="The Broad Institute Genomics Platform"/>
            <consortium name="The Broad Institute Genome Sequencing Center for Infectious Disease"/>
            <person name="Wu L."/>
            <person name="Ma J."/>
        </authorList>
    </citation>
    <scope>NUCLEOTIDE SEQUENCE [LARGE SCALE GENOMIC DNA]</scope>
    <source>
        <strain evidence="8">JCM 30234</strain>
    </source>
</reference>
<dbReference type="HAMAP" id="MF_00735">
    <property type="entry name" value="Methyltr_PrmA"/>
    <property type="match status" value="1"/>
</dbReference>
<comment type="similarity">
    <text evidence="1 6">Belongs to the methyltransferase superfamily. PrmA family.</text>
</comment>
<dbReference type="PANTHER" id="PTHR43648">
    <property type="entry name" value="ELECTRON TRANSFER FLAVOPROTEIN BETA SUBUNIT LYSINE METHYLTRANSFERASE"/>
    <property type="match status" value="1"/>
</dbReference>
<dbReference type="InterPro" id="IPR050078">
    <property type="entry name" value="Ribosomal_L11_MeTrfase_PrmA"/>
</dbReference>
<dbReference type="GO" id="GO:0032259">
    <property type="term" value="P:methylation"/>
    <property type="evidence" value="ECO:0007669"/>
    <property type="project" value="UniProtKB-KW"/>
</dbReference>
<dbReference type="Gene3D" id="3.40.50.150">
    <property type="entry name" value="Vaccinia Virus protein VP39"/>
    <property type="match status" value="1"/>
</dbReference>
<dbReference type="NCBIfam" id="TIGR00406">
    <property type="entry name" value="prmA"/>
    <property type="match status" value="1"/>
</dbReference>
<dbReference type="PIRSF" id="PIRSF000401">
    <property type="entry name" value="RPL11_MTase"/>
    <property type="match status" value="1"/>
</dbReference>
<evidence type="ECO:0000256" key="4">
    <source>
        <dbReference type="ARBA" id="ARBA00022679"/>
    </source>
</evidence>
<accession>A0ABW2UVY6</accession>
<comment type="catalytic activity">
    <reaction evidence="6">
        <text>L-lysyl-[protein] + 3 S-adenosyl-L-methionine = N(6),N(6),N(6)-trimethyl-L-lysyl-[protein] + 3 S-adenosyl-L-homocysteine + 3 H(+)</text>
        <dbReference type="Rhea" id="RHEA:54192"/>
        <dbReference type="Rhea" id="RHEA-COMP:9752"/>
        <dbReference type="Rhea" id="RHEA-COMP:13826"/>
        <dbReference type="ChEBI" id="CHEBI:15378"/>
        <dbReference type="ChEBI" id="CHEBI:29969"/>
        <dbReference type="ChEBI" id="CHEBI:57856"/>
        <dbReference type="ChEBI" id="CHEBI:59789"/>
        <dbReference type="ChEBI" id="CHEBI:61961"/>
    </reaction>
</comment>
<comment type="subcellular location">
    <subcellularLocation>
        <location evidence="6">Cytoplasm</location>
    </subcellularLocation>
</comment>
<evidence type="ECO:0000256" key="5">
    <source>
        <dbReference type="ARBA" id="ARBA00022691"/>
    </source>
</evidence>
<feature type="binding site" evidence="6">
    <location>
        <position position="248"/>
    </location>
    <ligand>
        <name>S-adenosyl-L-methionine</name>
        <dbReference type="ChEBI" id="CHEBI:59789"/>
    </ligand>
</feature>
<dbReference type="EC" id="2.1.1.-" evidence="6"/>
<dbReference type="GO" id="GO:0008168">
    <property type="term" value="F:methyltransferase activity"/>
    <property type="evidence" value="ECO:0007669"/>
    <property type="project" value="UniProtKB-KW"/>
</dbReference>
<keyword evidence="7" id="KW-0687">Ribonucleoprotein</keyword>
<keyword evidence="3 6" id="KW-0489">Methyltransferase</keyword>
<organism evidence="7 8">
    <name type="scientific">Lentibacillus kimchii</name>
    <dbReference type="NCBI Taxonomy" id="1542911"/>
    <lineage>
        <taxon>Bacteria</taxon>
        <taxon>Bacillati</taxon>
        <taxon>Bacillota</taxon>
        <taxon>Bacilli</taxon>
        <taxon>Bacillales</taxon>
        <taxon>Bacillaceae</taxon>
        <taxon>Lentibacillus</taxon>
    </lineage>
</organism>
<keyword evidence="7" id="KW-0689">Ribosomal protein</keyword>
<name>A0ABW2UVY6_9BACI</name>
<comment type="caution">
    <text evidence="7">The sequence shown here is derived from an EMBL/GenBank/DDBJ whole genome shotgun (WGS) entry which is preliminary data.</text>
</comment>
<keyword evidence="2 6" id="KW-0963">Cytoplasm</keyword>
<dbReference type="PANTHER" id="PTHR43648:SF1">
    <property type="entry name" value="ELECTRON TRANSFER FLAVOPROTEIN BETA SUBUNIT LYSINE METHYLTRANSFERASE"/>
    <property type="match status" value="1"/>
</dbReference>
<evidence type="ECO:0000313" key="7">
    <source>
        <dbReference type="EMBL" id="MFC7748054.1"/>
    </source>
</evidence>
<dbReference type="SUPFAM" id="SSF53335">
    <property type="entry name" value="S-adenosyl-L-methionine-dependent methyltransferases"/>
    <property type="match status" value="1"/>
</dbReference>
<dbReference type="EMBL" id="JBHTGR010000057">
    <property type="protein sequence ID" value="MFC7748054.1"/>
    <property type="molecule type" value="Genomic_DNA"/>
</dbReference>
<evidence type="ECO:0000256" key="6">
    <source>
        <dbReference type="HAMAP-Rule" id="MF_00735"/>
    </source>
</evidence>
<feature type="binding site" evidence="6">
    <location>
        <position position="183"/>
    </location>
    <ligand>
        <name>S-adenosyl-L-methionine</name>
        <dbReference type="ChEBI" id="CHEBI:59789"/>
    </ligand>
</feature>
<gene>
    <name evidence="6 7" type="primary">prmA</name>
    <name evidence="7" type="ORF">ACFQU8_12735</name>
</gene>
<keyword evidence="4 6" id="KW-0808">Transferase</keyword>
<evidence type="ECO:0000256" key="1">
    <source>
        <dbReference type="ARBA" id="ARBA00009741"/>
    </source>
</evidence>
<dbReference type="CDD" id="cd02440">
    <property type="entry name" value="AdoMet_MTases"/>
    <property type="match status" value="1"/>
</dbReference>
<dbReference type="InterPro" id="IPR029063">
    <property type="entry name" value="SAM-dependent_MTases_sf"/>
</dbReference>
<dbReference type="GO" id="GO:0005840">
    <property type="term" value="C:ribosome"/>
    <property type="evidence" value="ECO:0007669"/>
    <property type="project" value="UniProtKB-KW"/>
</dbReference>
<dbReference type="Proteomes" id="UP001596620">
    <property type="component" value="Unassembled WGS sequence"/>
</dbReference>
<feature type="binding site" evidence="6">
    <location>
        <position position="162"/>
    </location>
    <ligand>
        <name>S-adenosyl-L-methionine</name>
        <dbReference type="ChEBI" id="CHEBI:59789"/>
    </ligand>
</feature>
<evidence type="ECO:0000256" key="3">
    <source>
        <dbReference type="ARBA" id="ARBA00022603"/>
    </source>
</evidence>
<dbReference type="InterPro" id="IPR004498">
    <property type="entry name" value="Ribosomal_PrmA_MeTrfase"/>
</dbReference>
<keyword evidence="8" id="KW-1185">Reference proteome</keyword>
<dbReference type="RefSeq" id="WP_382360914.1">
    <property type="nucleotide sequence ID" value="NZ_JBHTGR010000057.1"/>
</dbReference>
<protein>
    <recommendedName>
        <fullName evidence="6">Ribosomal protein L11 methyltransferase</fullName>
        <shortName evidence="6">L11 Mtase</shortName>
        <ecNumber evidence="6">2.1.1.-</ecNumber>
    </recommendedName>
</protein>
<dbReference type="Pfam" id="PF06325">
    <property type="entry name" value="PrmA"/>
    <property type="match status" value="1"/>
</dbReference>